<dbReference type="PANTHER" id="PTHR46558:SF4">
    <property type="entry name" value="DNA-BIDING PHAGE PROTEIN"/>
    <property type="match status" value="1"/>
</dbReference>
<dbReference type="Gene3D" id="1.10.260.40">
    <property type="entry name" value="lambda repressor-like DNA-binding domains"/>
    <property type="match status" value="1"/>
</dbReference>
<dbReference type="Proteomes" id="UP000254410">
    <property type="component" value="Chromosome"/>
</dbReference>
<feature type="domain" description="HTH cro/C1-type" evidence="2">
    <location>
        <begin position="7"/>
        <end position="59"/>
    </location>
</feature>
<protein>
    <submittedName>
        <fullName evidence="3">Transcriptional regulator</fullName>
    </submittedName>
</protein>
<dbReference type="CDD" id="cd00093">
    <property type="entry name" value="HTH_XRE"/>
    <property type="match status" value="1"/>
</dbReference>
<organism evidence="3 4">
    <name type="scientific">Acinetobacter pittii</name>
    <name type="common">Acinetobacter genomosp. 3</name>
    <dbReference type="NCBI Taxonomy" id="48296"/>
    <lineage>
        <taxon>Bacteria</taxon>
        <taxon>Pseudomonadati</taxon>
        <taxon>Pseudomonadota</taxon>
        <taxon>Gammaproteobacteria</taxon>
        <taxon>Moraxellales</taxon>
        <taxon>Moraxellaceae</taxon>
        <taxon>Acinetobacter</taxon>
        <taxon>Acinetobacter calcoaceticus/baumannii complex</taxon>
    </lineage>
</organism>
<gene>
    <name evidence="3" type="ORF">DKE52_008370</name>
</gene>
<evidence type="ECO:0000259" key="2">
    <source>
        <dbReference type="PROSITE" id="PS50943"/>
    </source>
</evidence>
<proteinExistence type="predicted"/>
<dbReference type="Pfam" id="PF01381">
    <property type="entry name" value="HTH_3"/>
    <property type="match status" value="1"/>
</dbReference>
<dbReference type="GO" id="GO:0003677">
    <property type="term" value="F:DNA binding"/>
    <property type="evidence" value="ECO:0007669"/>
    <property type="project" value="UniProtKB-KW"/>
</dbReference>
<evidence type="ECO:0000313" key="3">
    <source>
        <dbReference type="EMBL" id="AZC00481.1"/>
    </source>
</evidence>
<dbReference type="SMART" id="SM00530">
    <property type="entry name" value="HTH_XRE"/>
    <property type="match status" value="1"/>
</dbReference>
<name>A0A3G6YJG3_ACIPI</name>
<dbReference type="SUPFAM" id="SSF47413">
    <property type="entry name" value="lambda repressor-like DNA-binding domains"/>
    <property type="match status" value="1"/>
</dbReference>
<sequence>MKNIVPELRGKYNLSQQQLAELLGVSRQTILAIEKGRYNPSLELAFKISKVFDLAIEVIFQYDENE</sequence>
<reference evidence="3 4" key="1">
    <citation type="submission" date="2018-11" db="EMBL/GenBank/DDBJ databases">
        <authorList>
            <person name="Kuo S.-C."/>
            <person name="Chen F.-J."/>
            <person name="Liao Y.-C."/>
        </authorList>
    </citation>
    <scope>NUCLEOTIDE SEQUENCE [LARGE SCALE GENOMIC DNA]</scope>
    <source>
        <strain evidence="3 4">2014S06-099</strain>
    </source>
</reference>
<dbReference type="InterPro" id="IPR001387">
    <property type="entry name" value="Cro/C1-type_HTH"/>
</dbReference>
<dbReference type="AlphaFoldDB" id="A0A3G6YJG3"/>
<keyword evidence="1" id="KW-0238">DNA-binding</keyword>
<evidence type="ECO:0000256" key="1">
    <source>
        <dbReference type="ARBA" id="ARBA00023125"/>
    </source>
</evidence>
<accession>A0A3G6YJG3</accession>
<dbReference type="EMBL" id="CP033540">
    <property type="protein sequence ID" value="AZC00481.1"/>
    <property type="molecule type" value="Genomic_DNA"/>
</dbReference>
<dbReference type="PROSITE" id="PS50943">
    <property type="entry name" value="HTH_CROC1"/>
    <property type="match status" value="1"/>
</dbReference>
<evidence type="ECO:0000313" key="4">
    <source>
        <dbReference type="Proteomes" id="UP000254410"/>
    </source>
</evidence>
<dbReference type="RefSeq" id="WP_238513954.1">
    <property type="nucleotide sequence ID" value="NZ_JAKNUB010000001.1"/>
</dbReference>
<dbReference type="PANTHER" id="PTHR46558">
    <property type="entry name" value="TRACRIPTIONAL REGULATORY PROTEIN-RELATED-RELATED"/>
    <property type="match status" value="1"/>
</dbReference>
<reference evidence="3 4" key="2">
    <citation type="submission" date="2018-12" db="EMBL/GenBank/DDBJ databases">
        <title>Molecular Epidemiology of Emerging Carbapenem-Resistance in Acinetobacter nosocomialis and Acinetobacter pittii in Taiwan, 2010-2014.</title>
        <authorList>
            <person name="Huang W.-C."/>
            <person name="Wang H.-Y."/>
            <person name="Lai J.-F."/>
            <person name="Lauderdale T.-L."/>
            <person name="Sytwu H.-K."/>
        </authorList>
    </citation>
    <scope>NUCLEOTIDE SEQUENCE [LARGE SCALE GENOMIC DNA]</scope>
    <source>
        <strain evidence="3 4">2014S06-099</strain>
    </source>
</reference>
<dbReference type="InterPro" id="IPR010982">
    <property type="entry name" value="Lambda_DNA-bd_dom_sf"/>
</dbReference>